<evidence type="ECO:0000313" key="3">
    <source>
        <dbReference type="Proteomes" id="UP000246078"/>
    </source>
</evidence>
<name>A0A2V2WKD5_TRYCR</name>
<reference evidence="2 3" key="1">
    <citation type="journal article" date="2018" name="Microb. Genom.">
        <title>Expanding an expanded genome: long-read sequencing of Trypanosoma cruzi.</title>
        <authorList>
            <person name="Berna L."/>
            <person name="Rodriguez M."/>
            <person name="Chiribao M.L."/>
            <person name="Parodi-Talice A."/>
            <person name="Pita S."/>
            <person name="Rijo G."/>
            <person name="Alvarez-Valin F."/>
            <person name="Robello C."/>
        </authorList>
    </citation>
    <scope>NUCLEOTIDE SEQUENCE [LARGE SCALE GENOMIC DNA]</scope>
    <source>
        <strain evidence="2 3">TCC</strain>
    </source>
</reference>
<comment type="caution">
    <text evidence="2">The sequence shown here is derived from an EMBL/GenBank/DDBJ whole genome shotgun (WGS) entry which is preliminary data.</text>
</comment>
<proteinExistence type="predicted"/>
<dbReference type="VEuPathDB" id="TriTrypDB:TCSYLVIO_001182"/>
<dbReference type="SUPFAM" id="SSF51206">
    <property type="entry name" value="cAMP-binding domain-like"/>
    <property type="match status" value="1"/>
</dbReference>
<dbReference type="VEuPathDB" id="TriTrypDB:TcG_06400"/>
<gene>
    <name evidence="2" type="ORF">C3747_83g68</name>
</gene>
<evidence type="ECO:0008006" key="4">
    <source>
        <dbReference type="Google" id="ProtNLM"/>
    </source>
</evidence>
<organism evidence="2 3">
    <name type="scientific">Trypanosoma cruzi</name>
    <dbReference type="NCBI Taxonomy" id="5693"/>
    <lineage>
        <taxon>Eukaryota</taxon>
        <taxon>Discoba</taxon>
        <taxon>Euglenozoa</taxon>
        <taxon>Kinetoplastea</taxon>
        <taxon>Metakinetoplastina</taxon>
        <taxon>Trypanosomatida</taxon>
        <taxon>Trypanosomatidae</taxon>
        <taxon>Trypanosoma</taxon>
        <taxon>Schizotrypanum</taxon>
    </lineage>
</organism>
<dbReference type="VEuPathDB" id="TriTrypDB:C3747_83g68"/>
<dbReference type="Proteomes" id="UP000246078">
    <property type="component" value="Unassembled WGS sequence"/>
</dbReference>
<dbReference type="VEuPathDB" id="TriTrypDB:TcBrA4_0092870"/>
<dbReference type="VEuPathDB" id="TriTrypDB:Tc_MARK_39"/>
<dbReference type="PANTHER" id="PTHR23011">
    <property type="entry name" value="CYCLIC NUCLEOTIDE-BINDING DOMAIN CONTAINING PROTEIN"/>
    <property type="match status" value="1"/>
</dbReference>
<dbReference type="VEuPathDB" id="TriTrypDB:C4B63_114g14"/>
<feature type="region of interest" description="Disordered" evidence="1">
    <location>
        <begin position="32"/>
        <end position="79"/>
    </location>
</feature>
<dbReference type="VEuPathDB" id="TriTrypDB:BCY84_17470"/>
<dbReference type="InterPro" id="IPR014710">
    <property type="entry name" value="RmlC-like_jellyroll"/>
</dbReference>
<dbReference type="VEuPathDB" id="TriTrypDB:TcCLB.511809.80"/>
<dbReference type="PANTHER" id="PTHR23011:SF28">
    <property type="entry name" value="CYCLIC NUCLEOTIDE-BINDING DOMAIN CONTAINING PROTEIN"/>
    <property type="match status" value="1"/>
</dbReference>
<evidence type="ECO:0000256" key="1">
    <source>
        <dbReference type="SAM" id="MobiDB-lite"/>
    </source>
</evidence>
<sequence length="601" mass="69187">MSILNALTPVEKRFLDEALGLAEAKLALEDAEEVRRHRKEIKQHADEEEEEQEEEAPQQSILPLEKNHNNKKSTRLGPRDAVDRFSQQLQQEIASWEEVKISLEYPFVYRSDKNKDLCLKMLRRITRFESLVESDLVVIAAHMEILRVRGKMLLAGSLPIHLCPAFLPSMSTAPAVPTPPNEVDDLLSIIELPTGDAERKRTCEHAIGETHVNNHVYVLLCGRVVLRMPMLKTSVESFVEPYEVFALPVTVNALPEGSWYETDGECMLLRLTRSTDLALDRLIGDLEKRVIQERVLFLRRQLRVKVFTHWTAEDYEEAARLLVPLRASWRQVVVTQGMESDAMYFIKEGQCVVARNIPLLHQQQQEQGREPKSVSAFNQPHTSSQWQRIRDLHSGRNTVMPSVPVDPTLSSVRPQSLHTKLVEIVTLREGEFFGELGLLNHNVDWKPDVERIWSKKNWHDVLLGALQAPVNYDALEDTASWCSSRRVLADDHSMRTGISTPKQADTAFPPASRQRQATVYTKSTCVLYMLTHDHCRNIFDEREYAQLKEFAKGYPSCEDIERQYNRHRKWAHYRKALVNDVLLESTSFARQQTKLPPLRFH</sequence>
<dbReference type="InterPro" id="IPR018490">
    <property type="entry name" value="cNMP-bd_dom_sf"/>
</dbReference>
<dbReference type="AlphaFoldDB" id="A0A2V2WKD5"/>
<dbReference type="VEuPathDB" id="TriTrypDB:TCDM_06814"/>
<dbReference type="VEuPathDB" id="TriTrypDB:TcCL_NonESM09536"/>
<dbReference type="Gene3D" id="2.60.120.10">
    <property type="entry name" value="Jelly Rolls"/>
    <property type="match status" value="1"/>
</dbReference>
<dbReference type="VEuPathDB" id="TriTrypDB:TcG_06399"/>
<dbReference type="EMBL" id="PRFC01000083">
    <property type="protein sequence ID" value="PWV09076.1"/>
    <property type="molecule type" value="Genomic_DNA"/>
</dbReference>
<protein>
    <recommendedName>
        <fullName evidence="4">Cyclic nucleotide-binding domain-containing protein</fullName>
    </recommendedName>
</protein>
<evidence type="ECO:0000313" key="2">
    <source>
        <dbReference type="EMBL" id="PWV09076.1"/>
    </source>
</evidence>
<accession>A0A2V2WKD5</accession>
<feature type="compositionally biased region" description="Acidic residues" evidence="1">
    <location>
        <begin position="46"/>
        <end position="56"/>
    </location>
</feature>
<dbReference type="VEuPathDB" id="TriTrypDB:ECC02_008011"/>